<dbReference type="EC" id="2.7.11.1" evidence="2"/>
<evidence type="ECO:0000256" key="8">
    <source>
        <dbReference type="ARBA" id="ARBA00047899"/>
    </source>
</evidence>
<dbReference type="InterPro" id="IPR011009">
    <property type="entry name" value="Kinase-like_dom_sf"/>
</dbReference>
<organism evidence="13 14">
    <name type="scientific">Batillaria attramentaria</name>
    <dbReference type="NCBI Taxonomy" id="370345"/>
    <lineage>
        <taxon>Eukaryota</taxon>
        <taxon>Metazoa</taxon>
        <taxon>Spiralia</taxon>
        <taxon>Lophotrochozoa</taxon>
        <taxon>Mollusca</taxon>
        <taxon>Gastropoda</taxon>
        <taxon>Caenogastropoda</taxon>
        <taxon>Sorbeoconcha</taxon>
        <taxon>Cerithioidea</taxon>
        <taxon>Batillariidae</taxon>
        <taxon>Batillaria</taxon>
    </lineage>
</organism>
<dbReference type="InterPro" id="IPR000719">
    <property type="entry name" value="Prot_kinase_dom"/>
</dbReference>
<evidence type="ECO:0000313" key="14">
    <source>
        <dbReference type="Proteomes" id="UP001519460"/>
    </source>
</evidence>
<name>A0ABD0KU82_9CAEN</name>
<keyword evidence="6" id="KW-0418">Kinase</keyword>
<dbReference type="PANTHER" id="PTHR44899:SF3">
    <property type="entry name" value="SERINE_THREONINE-PROTEIN KINASE NEK1"/>
    <property type="match status" value="1"/>
</dbReference>
<dbReference type="PROSITE" id="PS00108">
    <property type="entry name" value="PROTEIN_KINASE_ST"/>
    <property type="match status" value="1"/>
</dbReference>
<dbReference type="InterPro" id="IPR017441">
    <property type="entry name" value="Protein_kinase_ATP_BS"/>
</dbReference>
<sequence length="402" mass="45153">MANPRYEIAGELGKGGFGVVYLIKSNSGPKLALKTIDLRRVPEDHRARAQEEAKILRTLNHKFLVHHVNSYMRHPYLCIITEFCAGGDLDKFITSLGFTSGLPEKLITCWLMQTASALNYMHTHKPVILHRDLKPQNIYVTETADLRLGDLGLARKMADPTDMANTVAGTILYLSPEMLAQQPYNSKTDIWSLGCVFYDITGKKGADEMGVMFLLVQVMGGRKVPLPDTYSEGLRTVITRMLTKDPKTRPSASNILASPVIRDFERNPHKPADVIAAHARSIGRSPPKIAKDLSHLRNPLGSPLLPDEILSDDTFFDDQQEPEFDEEHFVMKIHQLQTECTQAFGSEILEAAYGVIANVRDLSFLKKELEELLGKLMYDRYGAKILQLRVLEYGLQKKSRST</sequence>
<comment type="similarity">
    <text evidence="1">Belongs to the protein kinase superfamily. NEK Ser/Thr protein kinase family. NIMA subfamily.</text>
</comment>
<dbReference type="SUPFAM" id="SSF56112">
    <property type="entry name" value="Protein kinase-like (PK-like)"/>
    <property type="match status" value="1"/>
</dbReference>
<dbReference type="PROSITE" id="PS50011">
    <property type="entry name" value="PROTEIN_KINASE_DOM"/>
    <property type="match status" value="1"/>
</dbReference>
<feature type="non-terminal residue" evidence="13">
    <location>
        <position position="402"/>
    </location>
</feature>
<dbReference type="GO" id="GO:0005524">
    <property type="term" value="F:ATP binding"/>
    <property type="evidence" value="ECO:0007669"/>
    <property type="project" value="UniProtKB-UniRule"/>
</dbReference>
<dbReference type="PROSITE" id="PS00107">
    <property type="entry name" value="PROTEIN_KINASE_ATP"/>
    <property type="match status" value="1"/>
</dbReference>
<evidence type="ECO:0000256" key="1">
    <source>
        <dbReference type="ARBA" id="ARBA00010886"/>
    </source>
</evidence>
<keyword evidence="4" id="KW-0808">Transferase</keyword>
<keyword evidence="5 10" id="KW-0547">Nucleotide-binding</keyword>
<dbReference type="InterPro" id="IPR051131">
    <property type="entry name" value="NEK_Ser/Thr_kinase_NIMA"/>
</dbReference>
<evidence type="ECO:0000256" key="10">
    <source>
        <dbReference type="PROSITE-ProRule" id="PRU10141"/>
    </source>
</evidence>
<feature type="domain" description="Protein kinase" evidence="12">
    <location>
        <begin position="6"/>
        <end position="261"/>
    </location>
</feature>
<comment type="caution">
    <text evidence="13">The sequence shown here is derived from an EMBL/GenBank/DDBJ whole genome shotgun (WGS) entry which is preliminary data.</text>
</comment>
<evidence type="ECO:0000256" key="3">
    <source>
        <dbReference type="ARBA" id="ARBA00022527"/>
    </source>
</evidence>
<dbReference type="GO" id="GO:0004674">
    <property type="term" value="F:protein serine/threonine kinase activity"/>
    <property type="evidence" value="ECO:0007669"/>
    <property type="project" value="UniProtKB-KW"/>
</dbReference>
<evidence type="ECO:0000313" key="13">
    <source>
        <dbReference type="EMBL" id="KAK7490581.1"/>
    </source>
</evidence>
<dbReference type="Gene3D" id="1.10.510.10">
    <property type="entry name" value="Transferase(Phosphotransferase) domain 1"/>
    <property type="match status" value="1"/>
</dbReference>
<evidence type="ECO:0000256" key="4">
    <source>
        <dbReference type="ARBA" id="ARBA00022679"/>
    </source>
</evidence>
<keyword evidence="7 10" id="KW-0067">ATP-binding</keyword>
<dbReference type="InterPro" id="IPR008271">
    <property type="entry name" value="Ser/Thr_kinase_AS"/>
</dbReference>
<keyword evidence="14" id="KW-1185">Reference proteome</keyword>
<evidence type="ECO:0000259" key="12">
    <source>
        <dbReference type="PROSITE" id="PS50011"/>
    </source>
</evidence>
<evidence type="ECO:0000256" key="6">
    <source>
        <dbReference type="ARBA" id="ARBA00022777"/>
    </source>
</evidence>
<evidence type="ECO:0000256" key="9">
    <source>
        <dbReference type="ARBA" id="ARBA00048679"/>
    </source>
</evidence>
<comment type="catalytic activity">
    <reaction evidence="8">
        <text>L-threonyl-[protein] + ATP = O-phospho-L-threonyl-[protein] + ADP + H(+)</text>
        <dbReference type="Rhea" id="RHEA:46608"/>
        <dbReference type="Rhea" id="RHEA-COMP:11060"/>
        <dbReference type="Rhea" id="RHEA-COMP:11605"/>
        <dbReference type="ChEBI" id="CHEBI:15378"/>
        <dbReference type="ChEBI" id="CHEBI:30013"/>
        <dbReference type="ChEBI" id="CHEBI:30616"/>
        <dbReference type="ChEBI" id="CHEBI:61977"/>
        <dbReference type="ChEBI" id="CHEBI:456216"/>
        <dbReference type="EC" id="2.7.11.1"/>
    </reaction>
</comment>
<gene>
    <name evidence="13" type="ORF">BaRGS_00018184</name>
</gene>
<comment type="catalytic activity">
    <reaction evidence="9">
        <text>L-seryl-[protein] + ATP = O-phospho-L-seryl-[protein] + ADP + H(+)</text>
        <dbReference type="Rhea" id="RHEA:17989"/>
        <dbReference type="Rhea" id="RHEA-COMP:9863"/>
        <dbReference type="Rhea" id="RHEA-COMP:11604"/>
        <dbReference type="ChEBI" id="CHEBI:15378"/>
        <dbReference type="ChEBI" id="CHEBI:29999"/>
        <dbReference type="ChEBI" id="CHEBI:30616"/>
        <dbReference type="ChEBI" id="CHEBI:83421"/>
        <dbReference type="ChEBI" id="CHEBI:456216"/>
        <dbReference type="EC" id="2.7.11.1"/>
    </reaction>
</comment>
<evidence type="ECO:0000256" key="2">
    <source>
        <dbReference type="ARBA" id="ARBA00012513"/>
    </source>
</evidence>
<proteinExistence type="inferred from homology"/>
<feature type="binding site" evidence="10">
    <location>
        <position position="34"/>
    </location>
    <ligand>
        <name>ATP</name>
        <dbReference type="ChEBI" id="CHEBI:30616"/>
    </ligand>
</feature>
<accession>A0ABD0KU82</accession>
<dbReference type="Pfam" id="PF00069">
    <property type="entry name" value="Pkinase"/>
    <property type="match status" value="1"/>
</dbReference>
<dbReference type="AlphaFoldDB" id="A0ABD0KU82"/>
<evidence type="ECO:0000256" key="7">
    <source>
        <dbReference type="ARBA" id="ARBA00022840"/>
    </source>
</evidence>
<dbReference type="EMBL" id="JACVVK020000125">
    <property type="protein sequence ID" value="KAK7490581.1"/>
    <property type="molecule type" value="Genomic_DNA"/>
</dbReference>
<reference evidence="13 14" key="1">
    <citation type="journal article" date="2023" name="Sci. Data">
        <title>Genome assembly of the Korean intertidal mud-creeper Batillaria attramentaria.</title>
        <authorList>
            <person name="Patra A.K."/>
            <person name="Ho P.T."/>
            <person name="Jun S."/>
            <person name="Lee S.J."/>
            <person name="Kim Y."/>
            <person name="Won Y.J."/>
        </authorList>
    </citation>
    <scope>NUCLEOTIDE SEQUENCE [LARGE SCALE GENOMIC DNA]</scope>
    <source>
        <strain evidence="13">Wonlab-2016</strain>
    </source>
</reference>
<protein>
    <recommendedName>
        <fullName evidence="2">non-specific serine/threonine protein kinase</fullName>
        <ecNumber evidence="2">2.7.11.1</ecNumber>
    </recommendedName>
</protein>
<dbReference type="SMART" id="SM00220">
    <property type="entry name" value="S_TKc"/>
    <property type="match status" value="1"/>
</dbReference>
<evidence type="ECO:0000256" key="5">
    <source>
        <dbReference type="ARBA" id="ARBA00022741"/>
    </source>
</evidence>
<keyword evidence="3 11" id="KW-0723">Serine/threonine-protein kinase</keyword>
<dbReference type="Proteomes" id="UP001519460">
    <property type="component" value="Unassembled WGS sequence"/>
</dbReference>
<evidence type="ECO:0000256" key="11">
    <source>
        <dbReference type="RuleBase" id="RU000304"/>
    </source>
</evidence>
<dbReference type="PANTHER" id="PTHR44899">
    <property type="entry name" value="CAMK FAMILY PROTEIN KINASE"/>
    <property type="match status" value="1"/>
</dbReference>